<evidence type="ECO:0000313" key="1">
    <source>
        <dbReference type="EnsemblMetazoa" id="GPAI025544-PA"/>
    </source>
</evidence>
<evidence type="ECO:0000313" key="2">
    <source>
        <dbReference type="Proteomes" id="UP000092445"/>
    </source>
</evidence>
<accession>A0A1A9ZUJ5</accession>
<sequence length="107" mass="11318">MPGVLGALCTVGVPGTTSALVAAEIVPTPSGFDINQIISCATREDFKVRQVLLAYCTSLILTMPGEASVVQVMSDNVHIIGISCHEATPRNMVFISGMPEPKLEMKT</sequence>
<dbReference type="Proteomes" id="UP000092445">
    <property type="component" value="Unassembled WGS sequence"/>
</dbReference>
<organism evidence="1 2">
    <name type="scientific">Glossina pallidipes</name>
    <name type="common">Tsetse fly</name>
    <dbReference type="NCBI Taxonomy" id="7398"/>
    <lineage>
        <taxon>Eukaryota</taxon>
        <taxon>Metazoa</taxon>
        <taxon>Ecdysozoa</taxon>
        <taxon>Arthropoda</taxon>
        <taxon>Hexapoda</taxon>
        <taxon>Insecta</taxon>
        <taxon>Pterygota</taxon>
        <taxon>Neoptera</taxon>
        <taxon>Endopterygota</taxon>
        <taxon>Diptera</taxon>
        <taxon>Brachycera</taxon>
        <taxon>Muscomorpha</taxon>
        <taxon>Hippoboscoidea</taxon>
        <taxon>Glossinidae</taxon>
        <taxon>Glossina</taxon>
    </lineage>
</organism>
<reference evidence="2" key="1">
    <citation type="submission" date="2014-03" db="EMBL/GenBank/DDBJ databases">
        <authorList>
            <person name="Aksoy S."/>
            <person name="Warren W."/>
            <person name="Wilson R.K."/>
        </authorList>
    </citation>
    <scope>NUCLEOTIDE SEQUENCE [LARGE SCALE GENOMIC DNA]</scope>
    <source>
        <strain evidence="2">IAEA</strain>
    </source>
</reference>
<dbReference type="VEuPathDB" id="VectorBase:GPAI025544"/>
<dbReference type="AlphaFoldDB" id="A0A1A9ZUJ5"/>
<dbReference type="EnsemblMetazoa" id="GPAI025544-RA">
    <property type="protein sequence ID" value="GPAI025544-PA"/>
    <property type="gene ID" value="GPAI025544"/>
</dbReference>
<name>A0A1A9ZUJ5_GLOPL</name>
<reference evidence="1" key="2">
    <citation type="submission" date="2020-05" db="UniProtKB">
        <authorList>
            <consortium name="EnsemblMetazoa"/>
        </authorList>
    </citation>
    <scope>IDENTIFICATION</scope>
    <source>
        <strain evidence="1">IAEA</strain>
    </source>
</reference>
<keyword evidence="2" id="KW-1185">Reference proteome</keyword>
<proteinExistence type="predicted"/>
<protein>
    <submittedName>
        <fullName evidence="1">Uncharacterized protein</fullName>
    </submittedName>
</protein>